<dbReference type="GO" id="GO:0005545">
    <property type="term" value="F:1-phosphatidylinositol binding"/>
    <property type="evidence" value="ECO:0007669"/>
    <property type="project" value="TreeGrafter"/>
</dbReference>
<evidence type="ECO:0000256" key="8">
    <source>
        <dbReference type="ARBA" id="ARBA00023329"/>
    </source>
</evidence>
<reference evidence="10 11" key="1">
    <citation type="journal article" date="2014" name="Am. J. Bot.">
        <title>Genome assembly and annotation for red clover (Trifolium pratense; Fabaceae).</title>
        <authorList>
            <person name="Istvanek J."/>
            <person name="Jaros M."/>
            <person name="Krenek A."/>
            <person name="Repkova J."/>
        </authorList>
    </citation>
    <scope>NUCLEOTIDE SEQUENCE [LARGE SCALE GENOMIC DNA]</scope>
    <source>
        <strain evidence="11">cv. Tatra</strain>
        <tissue evidence="10">Young leaves</tissue>
    </source>
</reference>
<dbReference type="Gene3D" id="1.25.40.90">
    <property type="match status" value="1"/>
</dbReference>
<evidence type="ECO:0000256" key="2">
    <source>
        <dbReference type="ARBA" id="ARBA00004555"/>
    </source>
</evidence>
<keyword evidence="8" id="KW-0968">Cytoplasmic vesicle</keyword>
<proteinExistence type="predicted"/>
<evidence type="ECO:0000313" key="11">
    <source>
        <dbReference type="Proteomes" id="UP000236291"/>
    </source>
</evidence>
<dbReference type="SUPFAM" id="SSF48464">
    <property type="entry name" value="ENTH/VHS domain"/>
    <property type="match status" value="1"/>
</dbReference>
<dbReference type="InterPro" id="IPR008942">
    <property type="entry name" value="ENTH_VHS"/>
</dbReference>
<dbReference type="Pfam" id="PF07651">
    <property type="entry name" value="ANTH"/>
    <property type="match status" value="1"/>
</dbReference>
<dbReference type="InterPro" id="IPR013809">
    <property type="entry name" value="ENTH"/>
</dbReference>
<evidence type="ECO:0000313" key="10">
    <source>
        <dbReference type="EMBL" id="PNX77609.1"/>
    </source>
</evidence>
<dbReference type="GO" id="GO:0006900">
    <property type="term" value="P:vesicle budding from membrane"/>
    <property type="evidence" value="ECO:0007669"/>
    <property type="project" value="TreeGrafter"/>
</dbReference>
<comment type="caution">
    <text evidence="10">The sequence shown here is derived from an EMBL/GenBank/DDBJ whole genome shotgun (WGS) entry which is preliminary data.</text>
</comment>
<keyword evidence="6" id="KW-0472">Membrane</keyword>
<dbReference type="EMBL" id="ASHM01032650">
    <property type="protein sequence ID" value="PNX77609.1"/>
    <property type="molecule type" value="Genomic_DNA"/>
</dbReference>
<dbReference type="InterPro" id="IPR045192">
    <property type="entry name" value="AP180-like"/>
</dbReference>
<dbReference type="GO" id="GO:0005794">
    <property type="term" value="C:Golgi apparatus"/>
    <property type="evidence" value="ECO:0007669"/>
    <property type="project" value="UniProtKB-SubCell"/>
</dbReference>
<keyword evidence="4" id="KW-0254">Endocytosis</keyword>
<dbReference type="STRING" id="57577.A0A2K3LGE9"/>
<dbReference type="GO" id="GO:0030136">
    <property type="term" value="C:clathrin-coated vesicle"/>
    <property type="evidence" value="ECO:0007669"/>
    <property type="project" value="UniProtKB-SubCell"/>
</dbReference>
<keyword evidence="7" id="KW-0168">Coated pit</keyword>
<organism evidence="10 11">
    <name type="scientific">Trifolium pratense</name>
    <name type="common">Red clover</name>
    <dbReference type="NCBI Taxonomy" id="57577"/>
    <lineage>
        <taxon>Eukaryota</taxon>
        <taxon>Viridiplantae</taxon>
        <taxon>Streptophyta</taxon>
        <taxon>Embryophyta</taxon>
        <taxon>Tracheophyta</taxon>
        <taxon>Spermatophyta</taxon>
        <taxon>Magnoliopsida</taxon>
        <taxon>eudicotyledons</taxon>
        <taxon>Gunneridae</taxon>
        <taxon>Pentapetalae</taxon>
        <taxon>rosids</taxon>
        <taxon>fabids</taxon>
        <taxon>Fabales</taxon>
        <taxon>Fabaceae</taxon>
        <taxon>Papilionoideae</taxon>
        <taxon>50 kb inversion clade</taxon>
        <taxon>NPAAA clade</taxon>
        <taxon>Hologalegina</taxon>
        <taxon>IRL clade</taxon>
        <taxon>Trifolieae</taxon>
        <taxon>Trifolium</taxon>
    </lineage>
</organism>
<dbReference type="PANTHER" id="PTHR22951">
    <property type="entry name" value="CLATHRIN ASSEMBLY PROTEIN"/>
    <property type="match status" value="1"/>
</dbReference>
<dbReference type="InterPro" id="IPR048050">
    <property type="entry name" value="ANTH_N_plant"/>
</dbReference>
<dbReference type="CDD" id="cd16987">
    <property type="entry name" value="ANTH_N_AP180_plant"/>
    <property type="match status" value="1"/>
</dbReference>
<evidence type="ECO:0000259" key="9">
    <source>
        <dbReference type="PROSITE" id="PS50942"/>
    </source>
</evidence>
<evidence type="ECO:0000256" key="7">
    <source>
        <dbReference type="ARBA" id="ARBA00023176"/>
    </source>
</evidence>
<dbReference type="InterPro" id="IPR011417">
    <property type="entry name" value="ANTH_dom"/>
</dbReference>
<dbReference type="GO" id="GO:0032050">
    <property type="term" value="F:clathrin heavy chain binding"/>
    <property type="evidence" value="ECO:0007669"/>
    <property type="project" value="TreeGrafter"/>
</dbReference>
<keyword evidence="5" id="KW-0333">Golgi apparatus</keyword>
<evidence type="ECO:0000256" key="4">
    <source>
        <dbReference type="ARBA" id="ARBA00022583"/>
    </source>
</evidence>
<dbReference type="FunFam" id="1.25.40.90:FF:000035">
    <property type="entry name" value="Putative clathrin assembly protein At4g40080"/>
    <property type="match status" value="1"/>
</dbReference>
<evidence type="ECO:0000256" key="5">
    <source>
        <dbReference type="ARBA" id="ARBA00023034"/>
    </source>
</evidence>
<dbReference type="PANTHER" id="PTHR22951:SF76">
    <property type="entry name" value="OS09G0468150 PROTEIN"/>
    <property type="match status" value="1"/>
</dbReference>
<feature type="domain" description="ENTH" evidence="9">
    <location>
        <begin position="19"/>
        <end position="157"/>
    </location>
</feature>
<name>A0A2K3LGE9_TRIPR</name>
<reference evidence="10 11" key="2">
    <citation type="journal article" date="2017" name="Front. Plant Sci.">
        <title>Gene Classification and Mining of Molecular Markers Useful in Red Clover (Trifolium pratense) Breeding.</title>
        <authorList>
            <person name="Istvanek J."/>
            <person name="Dluhosova J."/>
            <person name="Dluhos P."/>
            <person name="Patkova L."/>
            <person name="Nedelnik J."/>
            <person name="Repkova J."/>
        </authorList>
    </citation>
    <scope>NUCLEOTIDE SEQUENCE [LARGE SCALE GENOMIC DNA]</scope>
    <source>
        <strain evidence="11">cv. Tatra</strain>
        <tissue evidence="10">Young leaves</tissue>
    </source>
</reference>
<dbReference type="Proteomes" id="UP000236291">
    <property type="component" value="Unassembled WGS sequence"/>
</dbReference>
<evidence type="ECO:0000256" key="6">
    <source>
        <dbReference type="ARBA" id="ARBA00023136"/>
    </source>
</evidence>
<protein>
    <submittedName>
        <fullName evidence="10">Clathrin assembly protein</fullName>
    </submittedName>
</protein>
<comment type="subcellular location">
    <subcellularLocation>
        <location evidence="1">Cytoplasmic vesicle</location>
        <location evidence="1">Clathrin-coated vesicle</location>
    </subcellularLocation>
    <subcellularLocation>
        <location evidence="2">Golgi apparatus</location>
    </subcellularLocation>
    <subcellularLocation>
        <location evidence="3">Membrane</location>
        <location evidence="3">Clathrin-coated pit</location>
    </subcellularLocation>
</comment>
<dbReference type="GO" id="GO:0005905">
    <property type="term" value="C:clathrin-coated pit"/>
    <property type="evidence" value="ECO:0007669"/>
    <property type="project" value="UniProtKB-SubCell"/>
</dbReference>
<accession>A0A2K3LGE9</accession>
<dbReference type="AlphaFoldDB" id="A0A2K3LGE9"/>
<dbReference type="GO" id="GO:0072583">
    <property type="term" value="P:clathrin-dependent endocytosis"/>
    <property type="evidence" value="ECO:0007669"/>
    <property type="project" value="InterPro"/>
</dbReference>
<evidence type="ECO:0000256" key="3">
    <source>
        <dbReference type="ARBA" id="ARBA00004600"/>
    </source>
</evidence>
<evidence type="ECO:0000256" key="1">
    <source>
        <dbReference type="ARBA" id="ARBA00004132"/>
    </source>
</evidence>
<dbReference type="GO" id="GO:0005546">
    <property type="term" value="F:phosphatidylinositol-4,5-bisphosphate binding"/>
    <property type="evidence" value="ECO:0007669"/>
    <property type="project" value="TreeGrafter"/>
</dbReference>
<dbReference type="SMART" id="SM00273">
    <property type="entry name" value="ENTH"/>
    <property type="match status" value="1"/>
</dbReference>
<gene>
    <name evidence="10" type="ORF">L195_g033577</name>
</gene>
<dbReference type="PROSITE" id="PS50942">
    <property type="entry name" value="ENTH"/>
    <property type="match status" value="1"/>
</dbReference>
<dbReference type="GO" id="GO:0048268">
    <property type="term" value="P:clathrin coat assembly"/>
    <property type="evidence" value="ECO:0007669"/>
    <property type="project" value="InterPro"/>
</dbReference>
<sequence>MKKLKEIIGKLKDKASQSKAAIFSKHKTLSLLRATTHDSFTPPKHKHLTTLLSSGDGSRATASTAVELLMDRLQTTHNSAVALKCLIAVHHIIKHGTFILRDQLSVYPYTGGRNYLNLSNFRDKTNHVSWELSSWVRWYAQYIEHLMCTSRILGFFIGETTPLCKPQEERVLAVTNSDLLREMDSLVALMEGTVKRPNTPTSENNKVVVEIMDLVEDDGVVALSEILVRVQEFGEREKLGCLGFGEIVELVCVLKRLEMCRERMMMVMEGIEEKRFWDSVRELKEKVGRMKVYREEGKVYTNATKDRRTESDRFDDRVLSSVGSITFPSSRFF</sequence>
<dbReference type="GO" id="GO:0000149">
    <property type="term" value="F:SNARE binding"/>
    <property type="evidence" value="ECO:0007669"/>
    <property type="project" value="TreeGrafter"/>
</dbReference>